<dbReference type="Gene3D" id="1.10.630.10">
    <property type="entry name" value="Cytochrome P450"/>
    <property type="match status" value="1"/>
</dbReference>
<dbReference type="AlphaFoldDB" id="A0A6A6W0C9"/>
<keyword evidence="4" id="KW-0560">Oxidoreductase</keyword>
<keyword evidence="3 7" id="KW-0479">Metal-binding</keyword>
<dbReference type="InterPro" id="IPR001128">
    <property type="entry name" value="Cyt_P450"/>
</dbReference>
<dbReference type="InterPro" id="IPR002401">
    <property type="entry name" value="Cyt_P450_E_grp-I"/>
</dbReference>
<dbReference type="CDD" id="cd11062">
    <property type="entry name" value="CYP58-like"/>
    <property type="match status" value="1"/>
</dbReference>
<dbReference type="GO" id="GO:0005506">
    <property type="term" value="F:iron ion binding"/>
    <property type="evidence" value="ECO:0007669"/>
    <property type="project" value="InterPro"/>
</dbReference>
<accession>A0A6A6W0C9</accession>
<sequence>MAGTLYHDISSLGIQLCRWAQNRPYDFLLTLGAWLIGYGISVVVYRLVLSPLAGIPGPKLAAATGWYETFIDLWSNDFPEVLRRLHEKYGPIVRVTPWEVHINDSHFYDKLFVTAHKRRTDISPLSNPTTFSLGCEDSIISTRSHDRHRQMRKPLESFFSRQGISRIEDIIHGEVRLLDTKFQSRKGTGEVIWLNAVFASFAGDVIGCVTCGDNPGFLEGKDFSPEWYTTNRKLLEVIPIIRNFPWLTRLVRAVPRWIVDKVNPSVSSLSLLKLFGENQISKIRSEIDQAETSEKSQKTSVFRHLLESDVDESVKSIPRLQGEAFILEGAGTVTTTSTLVMTTYYILANPAVEQCLRKELASTMGDFPHTIPKWTELEKIPYLAACLKEGLRLNRHFRRQVRISPDEDLHYQHWIIPKNTPVGMSNYLLQTNADVFPEPMKFKPERWIGHYNPEMDRHWVPFARGSRNCLGMNLSMAEMYIVLGTLFRQGAYKISLVDCDERDILPVQDSDIGCPRADSRGLRVRLD</sequence>
<dbReference type="GeneID" id="54490563"/>
<dbReference type="RefSeq" id="XP_033598813.1">
    <property type="nucleotide sequence ID" value="XM_033749509.1"/>
</dbReference>
<dbReference type="PRINTS" id="PR00463">
    <property type="entry name" value="EP450I"/>
</dbReference>
<keyword evidence="5 7" id="KW-0408">Iron</keyword>
<feature type="transmembrane region" description="Helical" evidence="8">
    <location>
        <begin position="27"/>
        <end position="48"/>
    </location>
</feature>
<evidence type="ECO:0000256" key="2">
    <source>
        <dbReference type="ARBA" id="ARBA00010617"/>
    </source>
</evidence>
<evidence type="ECO:0000313" key="10">
    <source>
        <dbReference type="Proteomes" id="UP000799437"/>
    </source>
</evidence>
<keyword evidence="6 9" id="KW-0503">Monooxygenase</keyword>
<dbReference type="PANTHER" id="PTHR24305:SF157">
    <property type="entry name" value="N-ACETYLTRYPTOPHAN 6-HYDROXYLASE IVOC-RELATED"/>
    <property type="match status" value="1"/>
</dbReference>
<dbReference type="InterPro" id="IPR036396">
    <property type="entry name" value="Cyt_P450_sf"/>
</dbReference>
<keyword evidence="8" id="KW-0472">Membrane</keyword>
<dbReference type="SUPFAM" id="SSF48264">
    <property type="entry name" value="Cytochrome P450"/>
    <property type="match status" value="1"/>
</dbReference>
<evidence type="ECO:0000256" key="7">
    <source>
        <dbReference type="PIRSR" id="PIRSR602401-1"/>
    </source>
</evidence>
<comment type="cofactor">
    <cofactor evidence="1 7">
        <name>heme</name>
        <dbReference type="ChEBI" id="CHEBI:30413"/>
    </cofactor>
</comment>
<dbReference type="OrthoDB" id="3945418at2759"/>
<keyword evidence="10" id="KW-1185">Reference proteome</keyword>
<organism evidence="9 10">
    <name type="scientific">Pseudovirgaria hyperparasitica</name>
    <dbReference type="NCBI Taxonomy" id="470096"/>
    <lineage>
        <taxon>Eukaryota</taxon>
        <taxon>Fungi</taxon>
        <taxon>Dikarya</taxon>
        <taxon>Ascomycota</taxon>
        <taxon>Pezizomycotina</taxon>
        <taxon>Dothideomycetes</taxon>
        <taxon>Dothideomycetes incertae sedis</taxon>
        <taxon>Acrospermales</taxon>
        <taxon>Acrospermaceae</taxon>
        <taxon>Pseudovirgaria</taxon>
    </lineage>
</organism>
<reference evidence="9" key="1">
    <citation type="journal article" date="2020" name="Stud. Mycol.">
        <title>101 Dothideomycetes genomes: a test case for predicting lifestyles and emergence of pathogens.</title>
        <authorList>
            <person name="Haridas S."/>
            <person name="Albert R."/>
            <person name="Binder M."/>
            <person name="Bloem J."/>
            <person name="Labutti K."/>
            <person name="Salamov A."/>
            <person name="Andreopoulos B."/>
            <person name="Baker S."/>
            <person name="Barry K."/>
            <person name="Bills G."/>
            <person name="Bluhm B."/>
            <person name="Cannon C."/>
            <person name="Castanera R."/>
            <person name="Culley D."/>
            <person name="Daum C."/>
            <person name="Ezra D."/>
            <person name="Gonzalez J."/>
            <person name="Henrissat B."/>
            <person name="Kuo A."/>
            <person name="Liang C."/>
            <person name="Lipzen A."/>
            <person name="Lutzoni F."/>
            <person name="Magnuson J."/>
            <person name="Mondo S."/>
            <person name="Nolan M."/>
            <person name="Ohm R."/>
            <person name="Pangilinan J."/>
            <person name="Park H.-J."/>
            <person name="Ramirez L."/>
            <person name="Alfaro M."/>
            <person name="Sun H."/>
            <person name="Tritt A."/>
            <person name="Yoshinaga Y."/>
            <person name="Zwiers L.-H."/>
            <person name="Turgeon B."/>
            <person name="Goodwin S."/>
            <person name="Spatafora J."/>
            <person name="Crous P."/>
            <person name="Grigoriev I."/>
        </authorList>
    </citation>
    <scope>NUCLEOTIDE SEQUENCE</scope>
    <source>
        <strain evidence="9">CBS 121739</strain>
    </source>
</reference>
<name>A0A6A6W0C9_9PEZI</name>
<dbReference type="EMBL" id="ML996575">
    <property type="protein sequence ID" value="KAF2756362.1"/>
    <property type="molecule type" value="Genomic_DNA"/>
</dbReference>
<dbReference type="GO" id="GO:0016705">
    <property type="term" value="F:oxidoreductase activity, acting on paired donors, with incorporation or reduction of molecular oxygen"/>
    <property type="evidence" value="ECO:0007669"/>
    <property type="project" value="InterPro"/>
</dbReference>
<evidence type="ECO:0000256" key="3">
    <source>
        <dbReference type="ARBA" id="ARBA00022723"/>
    </source>
</evidence>
<evidence type="ECO:0000313" key="9">
    <source>
        <dbReference type="EMBL" id="KAF2756362.1"/>
    </source>
</evidence>
<proteinExistence type="inferred from homology"/>
<comment type="similarity">
    <text evidence="2">Belongs to the cytochrome P450 family.</text>
</comment>
<dbReference type="GO" id="GO:0004497">
    <property type="term" value="F:monooxygenase activity"/>
    <property type="evidence" value="ECO:0007669"/>
    <property type="project" value="UniProtKB-KW"/>
</dbReference>
<evidence type="ECO:0000256" key="5">
    <source>
        <dbReference type="ARBA" id="ARBA00023004"/>
    </source>
</evidence>
<feature type="binding site" description="axial binding residue" evidence="7">
    <location>
        <position position="469"/>
    </location>
    <ligand>
        <name>heme</name>
        <dbReference type="ChEBI" id="CHEBI:30413"/>
    </ligand>
    <ligandPart>
        <name>Fe</name>
        <dbReference type="ChEBI" id="CHEBI:18248"/>
    </ligandPart>
</feature>
<dbReference type="GO" id="GO:0020037">
    <property type="term" value="F:heme binding"/>
    <property type="evidence" value="ECO:0007669"/>
    <property type="project" value="InterPro"/>
</dbReference>
<keyword evidence="8" id="KW-0812">Transmembrane</keyword>
<dbReference type="Pfam" id="PF00067">
    <property type="entry name" value="p450"/>
    <property type="match status" value="1"/>
</dbReference>
<evidence type="ECO:0000256" key="8">
    <source>
        <dbReference type="SAM" id="Phobius"/>
    </source>
</evidence>
<protein>
    <submittedName>
        <fullName evidence="9">Putative benzoate 4-monooxygenase cytochrome P450</fullName>
    </submittedName>
</protein>
<dbReference type="Proteomes" id="UP000799437">
    <property type="component" value="Unassembled WGS sequence"/>
</dbReference>
<keyword evidence="8" id="KW-1133">Transmembrane helix</keyword>
<dbReference type="PRINTS" id="PR00385">
    <property type="entry name" value="P450"/>
</dbReference>
<evidence type="ECO:0000256" key="6">
    <source>
        <dbReference type="ARBA" id="ARBA00023033"/>
    </source>
</evidence>
<evidence type="ECO:0000256" key="4">
    <source>
        <dbReference type="ARBA" id="ARBA00023002"/>
    </source>
</evidence>
<keyword evidence="7" id="KW-0349">Heme</keyword>
<evidence type="ECO:0000256" key="1">
    <source>
        <dbReference type="ARBA" id="ARBA00001971"/>
    </source>
</evidence>
<gene>
    <name evidence="9" type="ORF">EJ05DRAFT_539343</name>
</gene>
<dbReference type="PANTHER" id="PTHR24305">
    <property type="entry name" value="CYTOCHROME P450"/>
    <property type="match status" value="1"/>
</dbReference>
<dbReference type="InterPro" id="IPR050121">
    <property type="entry name" value="Cytochrome_P450_monoxygenase"/>
</dbReference>